<proteinExistence type="predicted"/>
<dbReference type="AlphaFoldDB" id="A0A1J5S5L5"/>
<evidence type="ECO:0008006" key="2">
    <source>
        <dbReference type="Google" id="ProtNLM"/>
    </source>
</evidence>
<name>A0A1J5S5L5_9ZZZZ</name>
<dbReference type="EMBL" id="MLJW01000106">
    <property type="protein sequence ID" value="OIQ99407.1"/>
    <property type="molecule type" value="Genomic_DNA"/>
</dbReference>
<accession>A0A1J5S5L5</accession>
<dbReference type="PROSITE" id="PS51257">
    <property type="entry name" value="PROKAR_LIPOPROTEIN"/>
    <property type="match status" value="1"/>
</dbReference>
<sequence length="193" mass="21432">MKHIFAGLLFILMYGCASQPAQTNYDPLTQARIRAYKGGTTYFYPNAACASRNRKDGFGATDFTIPNHIVGMPIPKNAPYNKTTFDSISEMLGYVPFNEYIVAANRAITIQTYLILPNSSQISGFQGGSVVTIQNPSYFTCEPFFGTFTPQAGKDYEVYLARPNCEFRMREIVSENGEVTAIPISYAPSSYCK</sequence>
<protein>
    <recommendedName>
        <fullName evidence="2">Lipoprotein</fullName>
    </recommendedName>
</protein>
<comment type="caution">
    <text evidence="1">The sequence shown here is derived from an EMBL/GenBank/DDBJ whole genome shotgun (WGS) entry which is preliminary data.</text>
</comment>
<gene>
    <name evidence="1" type="ORF">GALL_185040</name>
</gene>
<organism evidence="1">
    <name type="scientific">mine drainage metagenome</name>
    <dbReference type="NCBI Taxonomy" id="410659"/>
    <lineage>
        <taxon>unclassified sequences</taxon>
        <taxon>metagenomes</taxon>
        <taxon>ecological metagenomes</taxon>
    </lineage>
</organism>
<reference evidence="1" key="1">
    <citation type="submission" date="2016-10" db="EMBL/GenBank/DDBJ databases">
        <title>Sequence of Gallionella enrichment culture.</title>
        <authorList>
            <person name="Poehlein A."/>
            <person name="Muehling M."/>
            <person name="Daniel R."/>
        </authorList>
    </citation>
    <scope>NUCLEOTIDE SEQUENCE</scope>
</reference>
<evidence type="ECO:0000313" key="1">
    <source>
        <dbReference type="EMBL" id="OIQ99407.1"/>
    </source>
</evidence>